<feature type="binding site" evidence="8">
    <location>
        <position position="87"/>
    </location>
    <ligand>
        <name>Zn(2+)</name>
        <dbReference type="ChEBI" id="CHEBI:29105"/>
        <note>catalytic</note>
    </ligand>
</feature>
<organism evidence="10 11">
    <name type="scientific">Archangium gephyra</name>
    <dbReference type="NCBI Taxonomy" id="48"/>
    <lineage>
        <taxon>Bacteria</taxon>
        <taxon>Pseudomonadati</taxon>
        <taxon>Myxococcota</taxon>
        <taxon>Myxococcia</taxon>
        <taxon>Myxococcales</taxon>
        <taxon>Cystobacterineae</taxon>
        <taxon>Archangiaceae</taxon>
        <taxon>Archangium</taxon>
    </lineage>
</organism>
<dbReference type="Gene3D" id="3.40.140.10">
    <property type="entry name" value="Cytidine Deaminase, domain 2"/>
    <property type="match status" value="1"/>
</dbReference>
<comment type="subunit">
    <text evidence="2 8">Homodimer.</text>
</comment>
<feature type="binding site" evidence="8">
    <location>
        <position position="57"/>
    </location>
    <ligand>
        <name>Zn(2+)</name>
        <dbReference type="ChEBI" id="CHEBI:29105"/>
        <note>catalytic</note>
    </ligand>
</feature>
<evidence type="ECO:0000259" key="9">
    <source>
        <dbReference type="PROSITE" id="PS51747"/>
    </source>
</evidence>
<dbReference type="NCBIfam" id="NF008113">
    <property type="entry name" value="PRK10860.1"/>
    <property type="match status" value="1"/>
</dbReference>
<dbReference type="CDD" id="cd01285">
    <property type="entry name" value="nucleoside_deaminase"/>
    <property type="match status" value="1"/>
</dbReference>
<dbReference type="PANTHER" id="PTHR11079">
    <property type="entry name" value="CYTOSINE DEAMINASE FAMILY MEMBER"/>
    <property type="match status" value="1"/>
</dbReference>
<dbReference type="EMBL" id="QFQP01000009">
    <property type="protein sequence ID" value="PZR13532.1"/>
    <property type="molecule type" value="Genomic_DNA"/>
</dbReference>
<evidence type="ECO:0000256" key="2">
    <source>
        <dbReference type="ARBA" id="ARBA00011738"/>
    </source>
</evidence>
<dbReference type="GO" id="GO:0002100">
    <property type="term" value="P:tRNA wobble adenosine to inosine editing"/>
    <property type="evidence" value="ECO:0007669"/>
    <property type="project" value="UniProtKB-UniRule"/>
</dbReference>
<evidence type="ECO:0000256" key="6">
    <source>
        <dbReference type="ARBA" id="ARBA00022833"/>
    </source>
</evidence>
<evidence type="ECO:0000313" key="10">
    <source>
        <dbReference type="EMBL" id="PZR13532.1"/>
    </source>
</evidence>
<sequence length="161" mass="17368">MQSNTDIDVGFMQQALELANEAARLGEVPVGAVAVKEGLVVGRGYNRREIDRDPFSHAEFNAMKEAAATVGVWRLTGVTVYVTLEPCAMCAGALVQSRVSRLVYGASDPKAGAVGSLYDLAREPRHNHRVEVTSGVLAESCSLVLKEFFAGLRARRSKTTE</sequence>
<comment type="cofactor">
    <cofactor evidence="8">
        <name>Zn(2+)</name>
        <dbReference type="ChEBI" id="CHEBI:29105"/>
    </cofactor>
    <text evidence="8">Binds 1 zinc ion per subunit.</text>
</comment>
<evidence type="ECO:0000256" key="3">
    <source>
        <dbReference type="ARBA" id="ARBA00022694"/>
    </source>
</evidence>
<dbReference type="FunFam" id="3.40.140.10:FF:000005">
    <property type="entry name" value="tRNA-specific adenosine deaminase"/>
    <property type="match status" value="1"/>
</dbReference>
<dbReference type="EC" id="3.5.4.33" evidence="8"/>
<accession>A0A2W5TFI5</accession>
<dbReference type="InterPro" id="IPR016192">
    <property type="entry name" value="APOBEC/CMP_deaminase_Zn-bd"/>
</dbReference>
<dbReference type="SUPFAM" id="SSF53927">
    <property type="entry name" value="Cytidine deaminase-like"/>
    <property type="match status" value="1"/>
</dbReference>
<gene>
    <name evidence="8" type="primary">tadA</name>
    <name evidence="10" type="ORF">DI536_12310</name>
</gene>
<reference evidence="10 11" key="1">
    <citation type="submission" date="2017-08" db="EMBL/GenBank/DDBJ databases">
        <title>Infants hospitalized years apart are colonized by the same room-sourced microbial strains.</title>
        <authorList>
            <person name="Brooks B."/>
            <person name="Olm M.R."/>
            <person name="Firek B.A."/>
            <person name="Baker R."/>
            <person name="Thomas B.C."/>
            <person name="Morowitz M.J."/>
            <person name="Banfield J.F."/>
        </authorList>
    </citation>
    <scope>NUCLEOTIDE SEQUENCE [LARGE SCALE GENOMIC DNA]</scope>
    <source>
        <strain evidence="10">S2_003_000_R2_14</strain>
    </source>
</reference>
<evidence type="ECO:0000256" key="8">
    <source>
        <dbReference type="HAMAP-Rule" id="MF_00972"/>
    </source>
</evidence>
<dbReference type="PANTHER" id="PTHR11079:SF202">
    <property type="entry name" value="TRNA-SPECIFIC ADENOSINE DEAMINASE"/>
    <property type="match status" value="1"/>
</dbReference>
<dbReference type="HAMAP" id="MF_00972">
    <property type="entry name" value="tRNA_aden_deaminase"/>
    <property type="match status" value="1"/>
</dbReference>
<comment type="catalytic activity">
    <reaction evidence="7 8">
        <text>adenosine(34) in tRNA + H2O + H(+) = inosine(34) in tRNA + NH4(+)</text>
        <dbReference type="Rhea" id="RHEA:43168"/>
        <dbReference type="Rhea" id="RHEA-COMP:10373"/>
        <dbReference type="Rhea" id="RHEA-COMP:10374"/>
        <dbReference type="ChEBI" id="CHEBI:15377"/>
        <dbReference type="ChEBI" id="CHEBI:15378"/>
        <dbReference type="ChEBI" id="CHEBI:28938"/>
        <dbReference type="ChEBI" id="CHEBI:74411"/>
        <dbReference type="ChEBI" id="CHEBI:82852"/>
        <dbReference type="EC" id="3.5.4.33"/>
    </reaction>
</comment>
<dbReference type="InterPro" id="IPR028883">
    <property type="entry name" value="tRNA_aden_deaminase"/>
</dbReference>
<evidence type="ECO:0000313" key="11">
    <source>
        <dbReference type="Proteomes" id="UP000249061"/>
    </source>
</evidence>
<dbReference type="GO" id="GO:0008270">
    <property type="term" value="F:zinc ion binding"/>
    <property type="evidence" value="ECO:0007669"/>
    <property type="project" value="UniProtKB-UniRule"/>
</dbReference>
<evidence type="ECO:0000256" key="7">
    <source>
        <dbReference type="ARBA" id="ARBA00048045"/>
    </source>
</evidence>
<feature type="active site" description="Proton donor" evidence="8">
    <location>
        <position position="59"/>
    </location>
</feature>
<keyword evidence="6 8" id="KW-0862">Zinc</keyword>
<dbReference type="PROSITE" id="PS51747">
    <property type="entry name" value="CYT_DCMP_DEAMINASES_2"/>
    <property type="match status" value="1"/>
</dbReference>
<dbReference type="PROSITE" id="PS00903">
    <property type="entry name" value="CYT_DCMP_DEAMINASES_1"/>
    <property type="match status" value="1"/>
</dbReference>
<protein>
    <recommendedName>
        <fullName evidence="8">tRNA-specific adenosine deaminase</fullName>
        <ecNumber evidence="8">3.5.4.33</ecNumber>
    </recommendedName>
</protein>
<dbReference type="InterPro" id="IPR058535">
    <property type="entry name" value="MafB19-deam"/>
</dbReference>
<proteinExistence type="inferred from homology"/>
<dbReference type="AlphaFoldDB" id="A0A2W5TFI5"/>
<feature type="binding site" evidence="8">
    <location>
        <position position="90"/>
    </location>
    <ligand>
        <name>Zn(2+)</name>
        <dbReference type="ChEBI" id="CHEBI:29105"/>
        <note>catalytic</note>
    </ligand>
</feature>
<keyword evidence="3 8" id="KW-0819">tRNA processing</keyword>
<dbReference type="Proteomes" id="UP000249061">
    <property type="component" value="Unassembled WGS sequence"/>
</dbReference>
<evidence type="ECO:0000256" key="5">
    <source>
        <dbReference type="ARBA" id="ARBA00022801"/>
    </source>
</evidence>
<dbReference type="GO" id="GO:0052717">
    <property type="term" value="F:tRNA-specific adenosine-34 deaminase activity"/>
    <property type="evidence" value="ECO:0007669"/>
    <property type="project" value="UniProtKB-UniRule"/>
</dbReference>
<keyword evidence="4 8" id="KW-0479">Metal-binding</keyword>
<keyword evidence="5 8" id="KW-0378">Hydrolase</keyword>
<name>A0A2W5TFI5_9BACT</name>
<comment type="similarity">
    <text evidence="1">Belongs to the cytidine and deoxycytidylate deaminase family. ADAT2 subfamily.</text>
</comment>
<dbReference type="InterPro" id="IPR016193">
    <property type="entry name" value="Cytidine_deaminase-like"/>
</dbReference>
<dbReference type="Pfam" id="PF14437">
    <property type="entry name" value="MafB19-deam"/>
    <property type="match status" value="1"/>
</dbReference>
<feature type="domain" description="CMP/dCMP-type deaminase" evidence="9">
    <location>
        <begin position="6"/>
        <end position="131"/>
    </location>
</feature>
<evidence type="ECO:0000256" key="4">
    <source>
        <dbReference type="ARBA" id="ARBA00022723"/>
    </source>
</evidence>
<comment type="caution">
    <text evidence="10">The sequence shown here is derived from an EMBL/GenBank/DDBJ whole genome shotgun (WGS) entry which is preliminary data.</text>
</comment>
<evidence type="ECO:0000256" key="1">
    <source>
        <dbReference type="ARBA" id="ARBA00010669"/>
    </source>
</evidence>
<dbReference type="InterPro" id="IPR002125">
    <property type="entry name" value="CMP_dCMP_dom"/>
</dbReference>
<comment type="function">
    <text evidence="8">Catalyzes the deamination of adenosine to inosine at the wobble position 34 of tRNA(Arg2).</text>
</comment>